<proteinExistence type="predicted"/>
<evidence type="ECO:0000313" key="2">
    <source>
        <dbReference type="Proteomes" id="UP000321230"/>
    </source>
</evidence>
<name>A0A511B6Q3_9PROT</name>
<gene>
    <name evidence="1" type="ORF">GWA01_12470</name>
</gene>
<comment type="caution">
    <text evidence="1">The sequence shown here is derived from an EMBL/GenBank/DDBJ whole genome shotgun (WGS) entry which is preliminary data.</text>
</comment>
<reference evidence="1 2" key="1">
    <citation type="submission" date="2019-07" db="EMBL/GenBank/DDBJ databases">
        <title>Whole genome shotgun sequence of Gluconobacter wancherniae NBRC 103581.</title>
        <authorList>
            <person name="Hosoyama A."/>
            <person name="Uohara A."/>
            <person name="Ohji S."/>
            <person name="Ichikawa N."/>
        </authorList>
    </citation>
    <scope>NUCLEOTIDE SEQUENCE [LARGE SCALE GENOMIC DNA]</scope>
    <source>
        <strain evidence="1 2">NBRC 103581</strain>
    </source>
</reference>
<dbReference type="Proteomes" id="UP000321230">
    <property type="component" value="Unassembled WGS sequence"/>
</dbReference>
<sequence length="60" mass="6789">MGSPAAYRAYMGSHKINLLDERHMTAEINQHPGWDWSVWNNSADPDVVSGIRPSSFQPVY</sequence>
<keyword evidence="2" id="KW-1185">Reference proteome</keyword>
<protein>
    <submittedName>
        <fullName evidence="1">Uncharacterized protein</fullName>
    </submittedName>
</protein>
<dbReference type="EMBL" id="BJUZ01000001">
    <property type="protein sequence ID" value="GEK93477.1"/>
    <property type="molecule type" value="Genomic_DNA"/>
</dbReference>
<organism evidence="1 2">
    <name type="scientific">Gluconobacter wancherniae NBRC 103581</name>
    <dbReference type="NCBI Taxonomy" id="656744"/>
    <lineage>
        <taxon>Bacteria</taxon>
        <taxon>Pseudomonadati</taxon>
        <taxon>Pseudomonadota</taxon>
        <taxon>Alphaproteobacteria</taxon>
        <taxon>Acetobacterales</taxon>
        <taxon>Acetobacteraceae</taxon>
        <taxon>Gluconobacter</taxon>
    </lineage>
</organism>
<dbReference type="AlphaFoldDB" id="A0A511B6Q3"/>
<evidence type="ECO:0000313" key="1">
    <source>
        <dbReference type="EMBL" id="GEK93477.1"/>
    </source>
</evidence>
<accession>A0A511B6Q3</accession>